<protein>
    <submittedName>
        <fullName evidence="2">VOC family protein</fullName>
    </submittedName>
</protein>
<dbReference type="EMBL" id="JBHSIS010000006">
    <property type="protein sequence ID" value="MFC4854272.1"/>
    <property type="molecule type" value="Genomic_DNA"/>
</dbReference>
<dbReference type="Proteomes" id="UP001595859">
    <property type="component" value="Unassembled WGS sequence"/>
</dbReference>
<dbReference type="InterPro" id="IPR052164">
    <property type="entry name" value="Anthracycline_SecMetBiosynth"/>
</dbReference>
<keyword evidence="3" id="KW-1185">Reference proteome</keyword>
<organism evidence="2 3">
    <name type="scientific">Actinophytocola glycyrrhizae</name>
    <dbReference type="NCBI Taxonomy" id="2044873"/>
    <lineage>
        <taxon>Bacteria</taxon>
        <taxon>Bacillati</taxon>
        <taxon>Actinomycetota</taxon>
        <taxon>Actinomycetes</taxon>
        <taxon>Pseudonocardiales</taxon>
        <taxon>Pseudonocardiaceae</taxon>
    </lineage>
</organism>
<name>A0ABV9RY63_9PSEU</name>
<evidence type="ECO:0000313" key="3">
    <source>
        <dbReference type="Proteomes" id="UP001595859"/>
    </source>
</evidence>
<proteinExistence type="predicted"/>
<dbReference type="SUPFAM" id="SSF54593">
    <property type="entry name" value="Glyoxalase/Bleomycin resistance protein/Dihydroxybiphenyl dioxygenase"/>
    <property type="match status" value="1"/>
</dbReference>
<accession>A0ABV9RY63</accession>
<gene>
    <name evidence="2" type="ORF">ACFPCV_12230</name>
</gene>
<dbReference type="PROSITE" id="PS51819">
    <property type="entry name" value="VOC"/>
    <property type="match status" value="1"/>
</dbReference>
<dbReference type="InterPro" id="IPR041581">
    <property type="entry name" value="Glyoxalase_6"/>
</dbReference>
<evidence type="ECO:0000313" key="2">
    <source>
        <dbReference type="EMBL" id="MFC4854272.1"/>
    </source>
</evidence>
<dbReference type="InterPro" id="IPR037523">
    <property type="entry name" value="VOC_core"/>
</dbReference>
<dbReference type="PANTHER" id="PTHR33993">
    <property type="entry name" value="GLYOXALASE-RELATED"/>
    <property type="match status" value="1"/>
</dbReference>
<dbReference type="CDD" id="cd07247">
    <property type="entry name" value="SgaA_N_like"/>
    <property type="match status" value="1"/>
</dbReference>
<reference evidence="3" key="1">
    <citation type="journal article" date="2019" name="Int. J. Syst. Evol. Microbiol.">
        <title>The Global Catalogue of Microorganisms (GCM) 10K type strain sequencing project: providing services to taxonomists for standard genome sequencing and annotation.</title>
        <authorList>
            <consortium name="The Broad Institute Genomics Platform"/>
            <consortium name="The Broad Institute Genome Sequencing Center for Infectious Disease"/>
            <person name="Wu L."/>
            <person name="Ma J."/>
        </authorList>
    </citation>
    <scope>NUCLEOTIDE SEQUENCE [LARGE SCALE GENOMIC DNA]</scope>
    <source>
        <strain evidence="3">ZS-22-S1</strain>
    </source>
</reference>
<feature type="domain" description="VOC" evidence="1">
    <location>
        <begin position="5"/>
        <end position="115"/>
    </location>
</feature>
<dbReference type="InterPro" id="IPR029068">
    <property type="entry name" value="Glyas_Bleomycin-R_OHBP_Dase"/>
</dbReference>
<dbReference type="RefSeq" id="WP_378056219.1">
    <property type="nucleotide sequence ID" value="NZ_JBHSIS010000006.1"/>
</dbReference>
<comment type="caution">
    <text evidence="2">The sequence shown here is derived from an EMBL/GenBank/DDBJ whole genome shotgun (WGS) entry which is preliminary data.</text>
</comment>
<sequence>MAHGTVDWFQIDTDDTKSTEQFYGALFDWTFASDPGTPTYRLVTAKDTGAPQGGISGGTQNRATFFVVVSDVAATAAQAEQLGGKVIGLPTTTPNGLTFAHLLDPSGNHIGVYSPAAG</sequence>
<dbReference type="Pfam" id="PF18029">
    <property type="entry name" value="Glyoxalase_6"/>
    <property type="match status" value="1"/>
</dbReference>
<dbReference type="Gene3D" id="3.10.180.10">
    <property type="entry name" value="2,3-Dihydroxybiphenyl 1,2-Dioxygenase, domain 1"/>
    <property type="match status" value="1"/>
</dbReference>
<evidence type="ECO:0000259" key="1">
    <source>
        <dbReference type="PROSITE" id="PS51819"/>
    </source>
</evidence>